<gene>
    <name evidence="3" type="primary">Inadl_0</name>
    <name evidence="3" type="ORF">EYF80_024055</name>
</gene>
<dbReference type="SUPFAM" id="SSF50156">
    <property type="entry name" value="PDZ domain-like"/>
    <property type="match status" value="2"/>
</dbReference>
<dbReference type="FunFam" id="2.30.42.10:FF:000038">
    <property type="entry name" value="Multiple PDZ domain protein isoform X1"/>
    <property type="match status" value="1"/>
</dbReference>
<dbReference type="GO" id="GO:0005737">
    <property type="term" value="C:cytoplasm"/>
    <property type="evidence" value="ECO:0007669"/>
    <property type="project" value="TreeGrafter"/>
</dbReference>
<dbReference type="EMBL" id="SRLO01000230">
    <property type="protein sequence ID" value="TNN65762.1"/>
    <property type="molecule type" value="Genomic_DNA"/>
</dbReference>
<evidence type="ECO:0000313" key="4">
    <source>
        <dbReference type="Proteomes" id="UP000314294"/>
    </source>
</evidence>
<feature type="domain" description="PDZ" evidence="2">
    <location>
        <begin position="150"/>
        <end position="233"/>
    </location>
</feature>
<dbReference type="CDD" id="cd06673">
    <property type="entry name" value="PDZ10_MUPP1-PDZ8_PATJ-like"/>
    <property type="match status" value="1"/>
</dbReference>
<dbReference type="GO" id="GO:0120192">
    <property type="term" value="P:tight junction assembly"/>
    <property type="evidence" value="ECO:0007669"/>
    <property type="project" value="TreeGrafter"/>
</dbReference>
<organism evidence="3 4">
    <name type="scientific">Liparis tanakae</name>
    <name type="common">Tanaka's snailfish</name>
    <dbReference type="NCBI Taxonomy" id="230148"/>
    <lineage>
        <taxon>Eukaryota</taxon>
        <taxon>Metazoa</taxon>
        <taxon>Chordata</taxon>
        <taxon>Craniata</taxon>
        <taxon>Vertebrata</taxon>
        <taxon>Euteleostomi</taxon>
        <taxon>Actinopterygii</taxon>
        <taxon>Neopterygii</taxon>
        <taxon>Teleostei</taxon>
        <taxon>Neoteleostei</taxon>
        <taxon>Acanthomorphata</taxon>
        <taxon>Eupercaria</taxon>
        <taxon>Perciformes</taxon>
        <taxon>Cottioidei</taxon>
        <taxon>Cottales</taxon>
        <taxon>Liparidae</taxon>
        <taxon>Liparis</taxon>
    </lineage>
</organism>
<dbReference type="Proteomes" id="UP000314294">
    <property type="component" value="Unassembled WGS sequence"/>
</dbReference>
<keyword evidence="4" id="KW-1185">Reference proteome</keyword>
<proteinExistence type="predicted"/>
<comment type="caution">
    <text evidence="3">The sequence shown here is derived from an EMBL/GenBank/DDBJ whole genome shotgun (WGS) entry which is preliminary data.</text>
</comment>
<dbReference type="CDD" id="cd06674">
    <property type="entry name" value="PDZ11_MUPP1-PDZ9_PATJ-like"/>
    <property type="match status" value="1"/>
</dbReference>
<dbReference type="Pfam" id="PF00595">
    <property type="entry name" value="PDZ"/>
    <property type="match status" value="2"/>
</dbReference>
<feature type="region of interest" description="Disordered" evidence="1">
    <location>
        <begin position="105"/>
        <end position="136"/>
    </location>
</feature>
<feature type="compositionally biased region" description="Low complexity" evidence="1">
    <location>
        <begin position="106"/>
        <end position="123"/>
    </location>
</feature>
<protein>
    <submittedName>
        <fullName evidence="3">InaD-like protein</fullName>
    </submittedName>
</protein>
<dbReference type="GO" id="GO:0005923">
    <property type="term" value="C:bicellular tight junction"/>
    <property type="evidence" value="ECO:0007669"/>
    <property type="project" value="TreeGrafter"/>
</dbReference>
<feature type="region of interest" description="Disordered" evidence="1">
    <location>
        <begin position="1"/>
        <end position="84"/>
    </location>
</feature>
<dbReference type="InterPro" id="IPR036034">
    <property type="entry name" value="PDZ_sf"/>
</dbReference>
<dbReference type="Gene3D" id="2.30.42.10">
    <property type="match status" value="2"/>
</dbReference>
<feature type="domain" description="PDZ" evidence="2">
    <location>
        <begin position="246"/>
        <end position="314"/>
    </location>
</feature>
<dbReference type="GO" id="GO:0005886">
    <property type="term" value="C:plasma membrane"/>
    <property type="evidence" value="ECO:0007669"/>
    <property type="project" value="TreeGrafter"/>
</dbReference>
<dbReference type="OrthoDB" id="6022711at2759"/>
<dbReference type="AlphaFoldDB" id="A0A4Z2HLU3"/>
<dbReference type="InterPro" id="IPR051342">
    <property type="entry name" value="PDZ_scaffold"/>
</dbReference>
<evidence type="ECO:0000256" key="1">
    <source>
        <dbReference type="SAM" id="MobiDB-lite"/>
    </source>
</evidence>
<evidence type="ECO:0000313" key="3">
    <source>
        <dbReference type="EMBL" id="TNN65762.1"/>
    </source>
</evidence>
<dbReference type="PANTHER" id="PTHR19964:SF11">
    <property type="entry name" value="INAD-LIKE PROTEIN"/>
    <property type="match status" value="1"/>
</dbReference>
<dbReference type="SMART" id="SM00228">
    <property type="entry name" value="PDZ"/>
    <property type="match status" value="2"/>
</dbReference>
<evidence type="ECO:0000259" key="2">
    <source>
        <dbReference type="PROSITE" id="PS50106"/>
    </source>
</evidence>
<dbReference type="PROSITE" id="PS50106">
    <property type="entry name" value="PDZ"/>
    <property type="match status" value="2"/>
</dbReference>
<dbReference type="PANTHER" id="PTHR19964">
    <property type="entry name" value="MULTIPLE PDZ DOMAIN PROTEIN"/>
    <property type="match status" value="1"/>
</dbReference>
<sequence length="475" mass="50280">MQDDITKTVQSSVCPAPLAVSVPTDGPCPTDAPRPPDSLTLHPSLDLPEAKSDEAEPNIRNRNRSSSNSNSSAPKSLTESDASTKRLKFAQTPENDLEAPKALLEQQSSRASSSSSKQTTAASPPLISPDLQATNRDPTCCAVVPGQEMLLEICKGRSGLGLSIVGGKDTQLDAIVIHEVYEEGAAARDGRLWAGDQILEVNGVDLRGASHEEAIAALRHTPAKVCLTVLRDEAQYRDEENLDLLKVELQKRSGRGLGLSIVGKRSGSGVFISEVVRGGAAELDGRLMQGDQIMSVNGDDTKHASQETVAAILKLCALPVQHFPSHHPLADENVPDGLLGEDKVPHVDVADLAHEALLGVEAPNVVVRVLSDDDFATGAHRVVLAVDLGQALLAVQEEGGGAGDGVPADAQVGLQAAKLGQLEEHALAAHVQGQPEHKQEVANRMTSRLPFSSVATRMQSVKAWRSIDFRGIIST</sequence>
<feature type="compositionally biased region" description="Basic and acidic residues" evidence="1">
    <location>
        <begin position="48"/>
        <end position="59"/>
    </location>
</feature>
<accession>A0A4Z2HLU3</accession>
<reference evidence="3 4" key="1">
    <citation type="submission" date="2019-03" db="EMBL/GenBank/DDBJ databases">
        <title>First draft genome of Liparis tanakae, snailfish: a comprehensive survey of snailfish specific genes.</title>
        <authorList>
            <person name="Kim W."/>
            <person name="Song I."/>
            <person name="Jeong J.-H."/>
            <person name="Kim D."/>
            <person name="Kim S."/>
            <person name="Ryu S."/>
            <person name="Song J.Y."/>
            <person name="Lee S.K."/>
        </authorList>
    </citation>
    <scope>NUCLEOTIDE SEQUENCE [LARGE SCALE GENOMIC DNA]</scope>
    <source>
        <tissue evidence="3">Muscle</tissue>
    </source>
</reference>
<name>A0A4Z2HLU3_9TELE</name>
<dbReference type="InterPro" id="IPR001478">
    <property type="entry name" value="PDZ"/>
</dbReference>
<dbReference type="GO" id="GO:0045177">
    <property type="term" value="C:apical part of cell"/>
    <property type="evidence" value="ECO:0007669"/>
    <property type="project" value="TreeGrafter"/>
</dbReference>